<organism evidence="1 2">
    <name type="scientific">Winogradskyella endarachnes</name>
    <dbReference type="NCBI Taxonomy" id="2681965"/>
    <lineage>
        <taxon>Bacteria</taxon>
        <taxon>Pseudomonadati</taxon>
        <taxon>Bacteroidota</taxon>
        <taxon>Flavobacteriia</taxon>
        <taxon>Flavobacteriales</taxon>
        <taxon>Flavobacteriaceae</taxon>
        <taxon>Winogradskyella</taxon>
    </lineage>
</organism>
<reference evidence="1 2" key="1">
    <citation type="submission" date="2019-12" db="EMBL/GenBank/DDBJ databases">
        <authorList>
            <person name="Li J."/>
        </authorList>
    </citation>
    <scope>NUCLEOTIDE SEQUENCE [LARGE SCALE GENOMIC DNA]</scope>
    <source>
        <strain evidence="1 2">HL2-2</strain>
    </source>
</reference>
<dbReference type="AlphaFoldDB" id="A0A6L6UE98"/>
<gene>
    <name evidence="1" type="ORF">GN138_15415</name>
</gene>
<dbReference type="EMBL" id="WOWS01000009">
    <property type="protein sequence ID" value="MUU79836.1"/>
    <property type="molecule type" value="Genomic_DNA"/>
</dbReference>
<keyword evidence="2" id="KW-1185">Reference proteome</keyword>
<evidence type="ECO:0000313" key="1">
    <source>
        <dbReference type="EMBL" id="MUU79836.1"/>
    </source>
</evidence>
<name>A0A6L6UE98_9FLAO</name>
<accession>A0A6L6UE98</accession>
<proteinExistence type="predicted"/>
<comment type="caution">
    <text evidence="1">The sequence shown here is derived from an EMBL/GenBank/DDBJ whole genome shotgun (WGS) entry which is preliminary data.</text>
</comment>
<evidence type="ECO:0000313" key="2">
    <source>
        <dbReference type="Proteomes" id="UP000478208"/>
    </source>
</evidence>
<dbReference type="RefSeq" id="WP_157364895.1">
    <property type="nucleotide sequence ID" value="NZ_WOWS01000009.1"/>
</dbReference>
<sequence>MNPKTNTTLPCAIFGHNFERSKTYLDHSVELTCTHCDTVVVTDSKGNFENYTVKNKQLKDTLQELYRLTKRVTKPKVTT</sequence>
<protein>
    <submittedName>
        <fullName evidence="1">Uncharacterized protein</fullName>
    </submittedName>
</protein>
<dbReference type="Proteomes" id="UP000478208">
    <property type="component" value="Unassembled WGS sequence"/>
</dbReference>